<dbReference type="InterPro" id="IPR027417">
    <property type="entry name" value="P-loop_NTPase"/>
</dbReference>
<evidence type="ECO:0000313" key="5">
    <source>
        <dbReference type="Proteomes" id="UP001219525"/>
    </source>
</evidence>
<name>A0AAD6UNS6_9AGAR</name>
<dbReference type="AlphaFoldDB" id="A0AAD6UNS6"/>
<organism evidence="4 5">
    <name type="scientific">Mycena pura</name>
    <dbReference type="NCBI Taxonomy" id="153505"/>
    <lineage>
        <taxon>Eukaryota</taxon>
        <taxon>Fungi</taxon>
        <taxon>Dikarya</taxon>
        <taxon>Basidiomycota</taxon>
        <taxon>Agaricomycotina</taxon>
        <taxon>Agaricomycetes</taxon>
        <taxon>Agaricomycetidae</taxon>
        <taxon>Agaricales</taxon>
        <taxon>Marasmiineae</taxon>
        <taxon>Mycenaceae</taxon>
        <taxon>Mycena</taxon>
    </lineage>
</organism>
<reference evidence="4" key="1">
    <citation type="submission" date="2023-03" db="EMBL/GenBank/DDBJ databases">
        <title>Massive genome expansion in bonnet fungi (Mycena s.s.) driven by repeated elements and novel gene families across ecological guilds.</title>
        <authorList>
            <consortium name="Lawrence Berkeley National Laboratory"/>
            <person name="Harder C.B."/>
            <person name="Miyauchi S."/>
            <person name="Viragh M."/>
            <person name="Kuo A."/>
            <person name="Thoen E."/>
            <person name="Andreopoulos B."/>
            <person name="Lu D."/>
            <person name="Skrede I."/>
            <person name="Drula E."/>
            <person name="Henrissat B."/>
            <person name="Morin E."/>
            <person name="Kohler A."/>
            <person name="Barry K."/>
            <person name="LaButti K."/>
            <person name="Morin E."/>
            <person name="Salamov A."/>
            <person name="Lipzen A."/>
            <person name="Mereny Z."/>
            <person name="Hegedus B."/>
            <person name="Baldrian P."/>
            <person name="Stursova M."/>
            <person name="Weitz H."/>
            <person name="Taylor A."/>
            <person name="Grigoriev I.V."/>
            <person name="Nagy L.G."/>
            <person name="Martin F."/>
            <person name="Kauserud H."/>
        </authorList>
    </citation>
    <scope>NUCLEOTIDE SEQUENCE</scope>
    <source>
        <strain evidence="4">9144</strain>
    </source>
</reference>
<evidence type="ECO:0000256" key="1">
    <source>
        <dbReference type="ARBA" id="ARBA00005429"/>
    </source>
</evidence>
<comment type="caution">
    <text evidence="4">The sequence shown here is derived from an EMBL/GenBank/DDBJ whole genome shotgun (WGS) entry which is preliminary data.</text>
</comment>
<feature type="region of interest" description="Disordered" evidence="2">
    <location>
        <begin position="128"/>
        <end position="147"/>
    </location>
</feature>
<sequence>MPRQRSSSPPHPVFSLVSSLPCQDPSPRRFVLPNLKPLVVKLYNSLPSIRLPTCQCYASPSSIFKSLSGPAPWWHRGVCRRPGVPRADEARRVGVGRVSRAAAHRAGQGLQGDRDDRVRARHGKVMHAHDGPALPLPPARGGSGSGLEFALQPKRARTEARQQLLHAQSRALVPRRGAHSLIDPHGLLLSVGPGASAVLSWEPRALEPHALHAVDALLAGWRADHAAALAAGWSLRCSRSARGRRRGSRCCSRSPARWSPSRAPGVRSARHPASTVLSWEPRALRGTRLGALEPHAVDALLAGWRADHMPGARGAPGLLSLPLWLRRFGSGRCAGSGCADHAVRELVVGWGERIGDEDHPVWPPQRARFPDLDPKNPFVWYDIPGAGTLRVQDWQYFNKQGLYVFDALVVLVDNRFTMTDVAILRGARLFGIPCYIVRSKADAHVYNLMLEMGYESDDEEQDVRSRADLEYAAREMFVSATRQNVRENLRAADLPEQRVYIVSNSTMLRVTKGNVTKRAKTIMDEFEFLHDLLADAYKRRGGVAKAKGSFTAVL</sequence>
<gene>
    <name evidence="4" type="ORF">GGX14DRAFT_701807</name>
</gene>
<feature type="region of interest" description="Disordered" evidence="2">
    <location>
        <begin position="245"/>
        <end position="269"/>
    </location>
</feature>
<dbReference type="Proteomes" id="UP001219525">
    <property type="component" value="Unassembled WGS sequence"/>
</dbReference>
<proteinExistence type="inferred from homology"/>
<dbReference type="InterPro" id="IPR030385">
    <property type="entry name" value="G_IRG_dom"/>
</dbReference>
<evidence type="ECO:0000259" key="3">
    <source>
        <dbReference type="PROSITE" id="PS51716"/>
    </source>
</evidence>
<keyword evidence="5" id="KW-1185">Reference proteome</keyword>
<feature type="compositionally biased region" description="Low complexity" evidence="2">
    <location>
        <begin position="249"/>
        <end position="264"/>
    </location>
</feature>
<dbReference type="EMBL" id="JARJCW010000149">
    <property type="protein sequence ID" value="KAJ7190444.1"/>
    <property type="molecule type" value="Genomic_DNA"/>
</dbReference>
<dbReference type="InterPro" id="IPR007743">
    <property type="entry name" value="Immunity-related_GTPase-like"/>
</dbReference>
<protein>
    <recommendedName>
        <fullName evidence="3">IRG-type G domain-containing protein</fullName>
    </recommendedName>
</protein>
<comment type="similarity">
    <text evidence="1">Belongs to the TRAFAC class dynamin-like GTPase superfamily. IRG family.</text>
</comment>
<evidence type="ECO:0000313" key="4">
    <source>
        <dbReference type="EMBL" id="KAJ7190444.1"/>
    </source>
</evidence>
<accession>A0AAD6UNS6</accession>
<evidence type="ECO:0000256" key="2">
    <source>
        <dbReference type="SAM" id="MobiDB-lite"/>
    </source>
</evidence>
<dbReference type="GO" id="GO:0016020">
    <property type="term" value="C:membrane"/>
    <property type="evidence" value="ECO:0007669"/>
    <property type="project" value="InterPro"/>
</dbReference>
<dbReference type="GO" id="GO:0005525">
    <property type="term" value="F:GTP binding"/>
    <property type="evidence" value="ECO:0007669"/>
    <property type="project" value="InterPro"/>
</dbReference>
<dbReference type="SUPFAM" id="SSF52540">
    <property type="entry name" value="P-loop containing nucleoside triphosphate hydrolases"/>
    <property type="match status" value="1"/>
</dbReference>
<dbReference type="Pfam" id="PF05049">
    <property type="entry name" value="IIGP"/>
    <property type="match status" value="1"/>
</dbReference>
<feature type="domain" description="IRG-type G" evidence="3">
    <location>
        <begin position="326"/>
        <end position="525"/>
    </location>
</feature>
<dbReference type="PROSITE" id="PS51716">
    <property type="entry name" value="G_IRG"/>
    <property type="match status" value="1"/>
</dbReference>
<dbReference type="Gene3D" id="3.40.50.300">
    <property type="entry name" value="P-loop containing nucleotide triphosphate hydrolases"/>
    <property type="match status" value="1"/>
</dbReference>